<proteinExistence type="predicted"/>
<name>A0A8H3WBM1_9PEZI</name>
<dbReference type="Proteomes" id="UP000434172">
    <property type="component" value="Unassembled WGS sequence"/>
</dbReference>
<organism evidence="2 3">
    <name type="scientific">Colletotrichum asianum</name>
    <dbReference type="NCBI Taxonomy" id="702518"/>
    <lineage>
        <taxon>Eukaryota</taxon>
        <taxon>Fungi</taxon>
        <taxon>Dikarya</taxon>
        <taxon>Ascomycota</taxon>
        <taxon>Pezizomycotina</taxon>
        <taxon>Sordariomycetes</taxon>
        <taxon>Hypocreomycetidae</taxon>
        <taxon>Glomerellales</taxon>
        <taxon>Glomerellaceae</taxon>
        <taxon>Colletotrichum</taxon>
        <taxon>Colletotrichum gloeosporioides species complex</taxon>
    </lineage>
</organism>
<sequence length="102" mass="10684">MLARGVLVSLASLGFTLASPMPNTADGVTWSVSGPKEAVKALGNPGEALQALGKAMQAKPGATADQLAVRVREEAEEPVTEADQPAIEVRETADDLLMYYND</sequence>
<dbReference type="AlphaFoldDB" id="A0A8H3WBM1"/>
<gene>
    <name evidence="2" type="ORF">GQ607_009488</name>
</gene>
<dbReference type="EMBL" id="WOWK01000053">
    <property type="protein sequence ID" value="KAF0323370.1"/>
    <property type="molecule type" value="Genomic_DNA"/>
</dbReference>
<reference evidence="2 3" key="1">
    <citation type="submission" date="2019-12" db="EMBL/GenBank/DDBJ databases">
        <title>A genome sequence resource for the geographically widespread anthracnose pathogen Colletotrichum asianum.</title>
        <authorList>
            <person name="Meng Y."/>
        </authorList>
    </citation>
    <scope>NUCLEOTIDE SEQUENCE [LARGE SCALE GENOMIC DNA]</scope>
    <source>
        <strain evidence="2 3">ICMP 18580</strain>
    </source>
</reference>
<keyword evidence="3" id="KW-1185">Reference proteome</keyword>
<keyword evidence="1" id="KW-0732">Signal</keyword>
<comment type="caution">
    <text evidence="2">The sequence shown here is derived from an EMBL/GenBank/DDBJ whole genome shotgun (WGS) entry which is preliminary data.</text>
</comment>
<dbReference type="OrthoDB" id="4829237at2759"/>
<accession>A0A8H3WBM1</accession>
<evidence type="ECO:0000256" key="1">
    <source>
        <dbReference type="SAM" id="SignalP"/>
    </source>
</evidence>
<feature type="signal peptide" evidence="1">
    <location>
        <begin position="1"/>
        <end position="18"/>
    </location>
</feature>
<protein>
    <submittedName>
        <fullName evidence="2">Uncharacterized protein</fullName>
    </submittedName>
</protein>
<evidence type="ECO:0000313" key="3">
    <source>
        <dbReference type="Proteomes" id="UP000434172"/>
    </source>
</evidence>
<feature type="chain" id="PRO_5034980758" evidence="1">
    <location>
        <begin position="19"/>
        <end position="102"/>
    </location>
</feature>
<evidence type="ECO:0000313" key="2">
    <source>
        <dbReference type="EMBL" id="KAF0323370.1"/>
    </source>
</evidence>